<protein>
    <submittedName>
        <fullName evidence="2">Uncharacterized protein</fullName>
    </submittedName>
</protein>
<dbReference type="AlphaFoldDB" id="K1RHN1"/>
<name>K1RHN1_MAGGI</name>
<dbReference type="HOGENOM" id="CLU_2225755_0_0_1"/>
<dbReference type="EMBL" id="JH817568">
    <property type="protein sequence ID" value="EKC33686.1"/>
    <property type="molecule type" value="Genomic_DNA"/>
</dbReference>
<evidence type="ECO:0000313" key="2">
    <source>
        <dbReference type="EMBL" id="EKC33686.1"/>
    </source>
</evidence>
<feature type="compositionally biased region" description="Basic and acidic residues" evidence="1">
    <location>
        <begin position="22"/>
        <end position="37"/>
    </location>
</feature>
<sequence length="106" mass="12284">MTDHKEGLVSNVSKSQSYHHTSQHDFDIEESGSEKFNTKALHVKPTEDPPPEPSPDYDFDDQHKHVIPFNQQKAFFFIHLVANGIITKVVRLKFKFMNHYICSTIN</sequence>
<proteinExistence type="predicted"/>
<reference evidence="2" key="1">
    <citation type="journal article" date="2012" name="Nature">
        <title>The oyster genome reveals stress adaptation and complexity of shell formation.</title>
        <authorList>
            <person name="Zhang G."/>
            <person name="Fang X."/>
            <person name="Guo X."/>
            <person name="Li L."/>
            <person name="Luo R."/>
            <person name="Xu F."/>
            <person name="Yang P."/>
            <person name="Zhang L."/>
            <person name="Wang X."/>
            <person name="Qi H."/>
            <person name="Xiong Z."/>
            <person name="Que H."/>
            <person name="Xie Y."/>
            <person name="Holland P.W."/>
            <person name="Paps J."/>
            <person name="Zhu Y."/>
            <person name="Wu F."/>
            <person name="Chen Y."/>
            <person name="Wang J."/>
            <person name="Peng C."/>
            <person name="Meng J."/>
            <person name="Yang L."/>
            <person name="Liu J."/>
            <person name="Wen B."/>
            <person name="Zhang N."/>
            <person name="Huang Z."/>
            <person name="Zhu Q."/>
            <person name="Feng Y."/>
            <person name="Mount A."/>
            <person name="Hedgecock D."/>
            <person name="Xu Z."/>
            <person name="Liu Y."/>
            <person name="Domazet-Loso T."/>
            <person name="Du Y."/>
            <person name="Sun X."/>
            <person name="Zhang S."/>
            <person name="Liu B."/>
            <person name="Cheng P."/>
            <person name="Jiang X."/>
            <person name="Li J."/>
            <person name="Fan D."/>
            <person name="Wang W."/>
            <person name="Fu W."/>
            <person name="Wang T."/>
            <person name="Wang B."/>
            <person name="Zhang J."/>
            <person name="Peng Z."/>
            <person name="Li Y."/>
            <person name="Li N."/>
            <person name="Wang J."/>
            <person name="Chen M."/>
            <person name="He Y."/>
            <person name="Tan F."/>
            <person name="Song X."/>
            <person name="Zheng Q."/>
            <person name="Huang R."/>
            <person name="Yang H."/>
            <person name="Du X."/>
            <person name="Chen L."/>
            <person name="Yang M."/>
            <person name="Gaffney P.M."/>
            <person name="Wang S."/>
            <person name="Luo L."/>
            <person name="She Z."/>
            <person name="Ming Y."/>
            <person name="Huang W."/>
            <person name="Zhang S."/>
            <person name="Huang B."/>
            <person name="Zhang Y."/>
            <person name="Qu T."/>
            <person name="Ni P."/>
            <person name="Miao G."/>
            <person name="Wang J."/>
            <person name="Wang Q."/>
            <person name="Steinberg C.E."/>
            <person name="Wang H."/>
            <person name="Li N."/>
            <person name="Qian L."/>
            <person name="Zhang G."/>
            <person name="Li Y."/>
            <person name="Yang H."/>
            <person name="Liu X."/>
            <person name="Wang J."/>
            <person name="Yin Y."/>
            <person name="Wang J."/>
        </authorList>
    </citation>
    <scope>NUCLEOTIDE SEQUENCE [LARGE SCALE GENOMIC DNA]</scope>
    <source>
        <strain evidence="2">05x7-T-G4-1.051#20</strain>
    </source>
</reference>
<gene>
    <name evidence="2" type="ORF">CGI_10015517</name>
</gene>
<accession>K1RHN1</accession>
<organism evidence="2">
    <name type="scientific">Magallana gigas</name>
    <name type="common">Pacific oyster</name>
    <name type="synonym">Crassostrea gigas</name>
    <dbReference type="NCBI Taxonomy" id="29159"/>
    <lineage>
        <taxon>Eukaryota</taxon>
        <taxon>Metazoa</taxon>
        <taxon>Spiralia</taxon>
        <taxon>Lophotrochozoa</taxon>
        <taxon>Mollusca</taxon>
        <taxon>Bivalvia</taxon>
        <taxon>Autobranchia</taxon>
        <taxon>Pteriomorphia</taxon>
        <taxon>Ostreida</taxon>
        <taxon>Ostreoidea</taxon>
        <taxon>Ostreidae</taxon>
        <taxon>Magallana</taxon>
    </lineage>
</organism>
<feature type="compositionally biased region" description="Polar residues" evidence="1">
    <location>
        <begin position="10"/>
        <end position="20"/>
    </location>
</feature>
<dbReference type="InParanoid" id="K1RHN1"/>
<evidence type="ECO:0000256" key="1">
    <source>
        <dbReference type="SAM" id="MobiDB-lite"/>
    </source>
</evidence>
<feature type="region of interest" description="Disordered" evidence="1">
    <location>
        <begin position="1"/>
        <end position="62"/>
    </location>
</feature>